<dbReference type="SUPFAM" id="SSF48726">
    <property type="entry name" value="Immunoglobulin"/>
    <property type="match status" value="1"/>
</dbReference>
<evidence type="ECO:0000256" key="8">
    <source>
        <dbReference type="ARBA" id="ARBA00023136"/>
    </source>
</evidence>
<evidence type="ECO:0000259" key="20">
    <source>
        <dbReference type="PROSITE" id="PS50835"/>
    </source>
</evidence>
<keyword evidence="4 15" id="KW-0812">Transmembrane</keyword>
<sequence>MHRKVFQPGLVLLAALVSAEDLVITKPLRDKTYKLFSSIELECSIHGAEEFTWEKDGDFLDEENVQSIINDYKKFTSTINIDFATTVDGGKYKCCGRLKSTNDSRCTSATINVAVDQDTNPKLPDTGSDVPVDNYCFKYPNEHPGICGRYLKYKSVHIQSEESIPLMENIINNAFEQLKKHGIMTEQCYDYAPKAFCHYLLPECTESGETKQLCPADCEMMRHSYCASVFENLTMTENEELYVVANELHKFNCENLAAKQKSQDCLSIGLPAVLNTSQTCYESNGIGYRGNVNKNCVKWEDVPNLADKEEYKIYGPSNFPELSGGHRYCRNPISQNMHPDPLLQEPWCFVQTSTGTLEPQACEVQECPKETLLTKEALIILLPSVAVSLVLGILVIAWIACRKRNPKAAAKGDHLSNVDNRQSSEILQQQNYQETRNLSNGLGMPRRIPLPELPAGSVHCRKELGEAFYGTVYLAEIAPNLLYAPTHPVAAKSLAAGSNTQQIHQFWREIEMLQELRHDRIASLRAVVITPSFRSMIFEYTDLGDLKNFLLSKNPNSDIYCGSPMNAQTQLHICLQIAEGMDYLSSGERPYVHRDLAARNILIDSQMRVKISNIGIARAETASDYFNPQVAAGEIGSSCSPQTLIPVRWMSPESLLKADYTTASDVWSFAVCCWEVYSYGTQPYLGYTDEGVMELVIHRKQVLPCPDGCPLPVYNLLINCWAYNGQARPVFSKIVSQLETQHRNLPQTRQFHPGPRSHSSSSTSSFQFQSSRNKNISSNIDARSHISPSTESTTVSNTQFVPNPYENSWKSSVRPHPAPPASPASHSNNQLRYPTGALSTSSSAGSSAGHMYNPPEELLRPLLPNSQNLMYKEPHQPR</sequence>
<evidence type="ECO:0000256" key="5">
    <source>
        <dbReference type="ARBA" id="ARBA00022741"/>
    </source>
</evidence>
<evidence type="ECO:0000259" key="18">
    <source>
        <dbReference type="PROSITE" id="PS50038"/>
    </source>
</evidence>
<dbReference type="Proteomes" id="UP001158576">
    <property type="component" value="Chromosome XSR"/>
</dbReference>
<proteinExistence type="predicted"/>
<keyword evidence="2" id="KW-0597">Phosphoprotein</keyword>
<evidence type="ECO:0000259" key="19">
    <source>
        <dbReference type="PROSITE" id="PS50070"/>
    </source>
</evidence>
<dbReference type="InterPro" id="IPR007110">
    <property type="entry name" value="Ig-like_dom"/>
</dbReference>
<dbReference type="CDD" id="cd00192">
    <property type="entry name" value="PTKc"/>
    <property type="match status" value="1"/>
</dbReference>
<keyword evidence="10" id="KW-0675">Receptor</keyword>
<name>A0ABN7SDS5_OIKDI</name>
<dbReference type="Gene3D" id="1.10.2000.10">
    <property type="entry name" value="Frizzled cysteine-rich domain"/>
    <property type="match status" value="1"/>
</dbReference>
<feature type="compositionally biased region" description="Low complexity" evidence="14">
    <location>
        <begin position="757"/>
        <end position="771"/>
    </location>
</feature>
<dbReference type="InterPro" id="IPR013783">
    <property type="entry name" value="Ig-like_fold"/>
</dbReference>
<evidence type="ECO:0000259" key="17">
    <source>
        <dbReference type="PROSITE" id="PS50011"/>
    </source>
</evidence>
<evidence type="ECO:0000256" key="4">
    <source>
        <dbReference type="ARBA" id="ARBA00022692"/>
    </source>
</evidence>
<evidence type="ECO:0000313" key="22">
    <source>
        <dbReference type="Proteomes" id="UP001158576"/>
    </source>
</evidence>
<keyword evidence="6" id="KW-0067">ATP-binding</keyword>
<feature type="transmembrane region" description="Helical" evidence="15">
    <location>
        <begin position="377"/>
        <end position="401"/>
    </location>
</feature>
<dbReference type="PROSITE" id="PS50835">
    <property type="entry name" value="IG_LIKE"/>
    <property type="match status" value="1"/>
</dbReference>
<reference evidence="21 22" key="1">
    <citation type="submission" date="2021-04" db="EMBL/GenBank/DDBJ databases">
        <authorList>
            <person name="Bliznina A."/>
        </authorList>
    </citation>
    <scope>NUCLEOTIDE SEQUENCE [LARGE SCALE GENOMIC DNA]</scope>
</reference>
<dbReference type="PROSITE" id="PS50038">
    <property type="entry name" value="FZ"/>
    <property type="match status" value="1"/>
</dbReference>
<dbReference type="Gene3D" id="2.40.20.10">
    <property type="entry name" value="Plasminogen Kringle 4"/>
    <property type="match status" value="1"/>
</dbReference>
<dbReference type="PROSITE" id="PS50070">
    <property type="entry name" value="KRINGLE_2"/>
    <property type="match status" value="1"/>
</dbReference>
<evidence type="ECO:0000256" key="6">
    <source>
        <dbReference type="ARBA" id="ARBA00022840"/>
    </source>
</evidence>
<evidence type="ECO:0000313" key="21">
    <source>
        <dbReference type="EMBL" id="CAG5096046.1"/>
    </source>
</evidence>
<feature type="disulfide bond" evidence="12">
    <location>
        <begin position="188"/>
        <end position="226"/>
    </location>
</feature>
<accession>A0ABN7SDS5</accession>
<dbReference type="SUPFAM" id="SSF57440">
    <property type="entry name" value="Kringle-like"/>
    <property type="match status" value="1"/>
</dbReference>
<evidence type="ECO:0000256" key="10">
    <source>
        <dbReference type="ARBA" id="ARBA00023170"/>
    </source>
</evidence>
<evidence type="ECO:0000256" key="2">
    <source>
        <dbReference type="ARBA" id="ARBA00022553"/>
    </source>
</evidence>
<evidence type="ECO:0000256" key="3">
    <source>
        <dbReference type="ARBA" id="ARBA00022572"/>
    </source>
</evidence>
<dbReference type="PRINTS" id="PR00109">
    <property type="entry name" value="TYRKINASE"/>
</dbReference>
<keyword evidence="7 15" id="KW-1133">Transmembrane helix</keyword>
<evidence type="ECO:0000256" key="14">
    <source>
        <dbReference type="SAM" id="MobiDB-lite"/>
    </source>
</evidence>
<evidence type="ECO:0000256" key="12">
    <source>
        <dbReference type="PROSITE-ProRule" id="PRU00090"/>
    </source>
</evidence>
<evidence type="ECO:0000256" key="13">
    <source>
        <dbReference type="PROSITE-ProRule" id="PRU00121"/>
    </source>
</evidence>
<dbReference type="Gene3D" id="2.60.40.10">
    <property type="entry name" value="Immunoglobulins"/>
    <property type="match status" value="1"/>
</dbReference>
<evidence type="ECO:0000256" key="9">
    <source>
        <dbReference type="ARBA" id="ARBA00023157"/>
    </source>
</evidence>
<feature type="compositionally biased region" description="Low complexity" evidence="14">
    <location>
        <begin position="835"/>
        <end position="864"/>
    </location>
</feature>
<dbReference type="PANTHER" id="PTHR24416:SF611">
    <property type="entry name" value="TYROSINE-PROTEIN KINASE TRANSMEMBRANE RECEPTOR ROR"/>
    <property type="match status" value="1"/>
</dbReference>
<dbReference type="InterPro" id="IPR013098">
    <property type="entry name" value="Ig_I-set"/>
</dbReference>
<dbReference type="InterPro" id="IPR038178">
    <property type="entry name" value="Kringle_sf"/>
</dbReference>
<feature type="domain" description="Ig-like" evidence="20">
    <location>
        <begin position="8"/>
        <end position="112"/>
    </location>
</feature>
<dbReference type="InterPro" id="IPR001245">
    <property type="entry name" value="Ser-Thr/Tyr_kinase_cat_dom"/>
</dbReference>
<dbReference type="PANTHER" id="PTHR24416">
    <property type="entry name" value="TYROSINE-PROTEIN KINASE RECEPTOR"/>
    <property type="match status" value="1"/>
</dbReference>
<dbReference type="Pfam" id="PF07679">
    <property type="entry name" value="I-set"/>
    <property type="match status" value="1"/>
</dbReference>
<keyword evidence="9 12" id="KW-1015">Disulfide bond</keyword>
<dbReference type="PROSITE" id="PS00109">
    <property type="entry name" value="PROTEIN_KINASE_TYR"/>
    <property type="match status" value="1"/>
</dbReference>
<evidence type="ECO:0000256" key="11">
    <source>
        <dbReference type="ARBA" id="ARBA00023180"/>
    </source>
</evidence>
<dbReference type="InterPro" id="IPR008266">
    <property type="entry name" value="Tyr_kinase_AS"/>
</dbReference>
<evidence type="ECO:0000256" key="15">
    <source>
        <dbReference type="SAM" id="Phobius"/>
    </source>
</evidence>
<dbReference type="InterPro" id="IPR000001">
    <property type="entry name" value="Kringle"/>
</dbReference>
<feature type="domain" description="FZ" evidence="18">
    <location>
        <begin position="131"/>
        <end position="268"/>
    </location>
</feature>
<organism evidence="21 22">
    <name type="scientific">Oikopleura dioica</name>
    <name type="common">Tunicate</name>
    <dbReference type="NCBI Taxonomy" id="34765"/>
    <lineage>
        <taxon>Eukaryota</taxon>
        <taxon>Metazoa</taxon>
        <taxon>Chordata</taxon>
        <taxon>Tunicata</taxon>
        <taxon>Appendicularia</taxon>
        <taxon>Copelata</taxon>
        <taxon>Oikopleuridae</taxon>
        <taxon>Oikopleura</taxon>
    </lineage>
</organism>
<dbReference type="SMART" id="SM00130">
    <property type="entry name" value="KR"/>
    <property type="match status" value="1"/>
</dbReference>
<gene>
    <name evidence="21" type="ORF">OKIOD_LOCUS6013</name>
</gene>
<keyword evidence="16" id="KW-0732">Signal</keyword>
<evidence type="ECO:0000256" key="1">
    <source>
        <dbReference type="ARBA" id="ARBA00004479"/>
    </source>
</evidence>
<dbReference type="SUPFAM" id="SSF56112">
    <property type="entry name" value="Protein kinase-like (PK-like)"/>
    <property type="match status" value="1"/>
</dbReference>
<keyword evidence="3 13" id="KW-0420">Kringle</keyword>
<dbReference type="InterPro" id="IPR011009">
    <property type="entry name" value="Kinase-like_dom_sf"/>
</dbReference>
<dbReference type="Pfam" id="PF07714">
    <property type="entry name" value="PK_Tyr_Ser-Thr"/>
    <property type="match status" value="1"/>
</dbReference>
<feature type="chain" id="PRO_5047400946" evidence="16">
    <location>
        <begin position="20"/>
        <end position="878"/>
    </location>
</feature>
<feature type="domain" description="Protein kinase" evidence="17">
    <location>
        <begin position="458"/>
        <end position="745"/>
    </location>
</feature>
<protein>
    <submittedName>
        <fullName evidence="21">Oidioi.mRNA.OKI2018_I69.XSR.g14455.t1.cds</fullName>
    </submittedName>
</protein>
<keyword evidence="5" id="KW-0547">Nucleotide-binding</keyword>
<dbReference type="InterPro" id="IPR020635">
    <property type="entry name" value="Tyr_kinase_cat_dom"/>
</dbReference>
<dbReference type="InterPro" id="IPR050122">
    <property type="entry name" value="RTK"/>
</dbReference>
<keyword evidence="8 15" id="KW-0472">Membrane</keyword>
<feature type="domain" description="Kringle" evidence="19">
    <location>
        <begin position="279"/>
        <end position="367"/>
    </location>
</feature>
<dbReference type="InterPro" id="IPR000719">
    <property type="entry name" value="Prot_kinase_dom"/>
</dbReference>
<feature type="compositionally biased region" description="Polar residues" evidence="14">
    <location>
        <begin position="772"/>
        <end position="811"/>
    </location>
</feature>
<feature type="region of interest" description="Disordered" evidence="14">
    <location>
        <begin position="747"/>
        <end position="878"/>
    </location>
</feature>
<evidence type="ECO:0000256" key="16">
    <source>
        <dbReference type="SAM" id="SignalP"/>
    </source>
</evidence>
<dbReference type="Gene3D" id="1.10.510.10">
    <property type="entry name" value="Transferase(Phosphotransferase) domain 1"/>
    <property type="match status" value="1"/>
</dbReference>
<dbReference type="InterPro" id="IPR020067">
    <property type="entry name" value="Frizzled_dom"/>
</dbReference>
<comment type="subcellular location">
    <subcellularLocation>
        <location evidence="1">Membrane</location>
        <topology evidence="1">Single-pass type I membrane protein</topology>
    </subcellularLocation>
</comment>
<evidence type="ECO:0000256" key="7">
    <source>
        <dbReference type="ARBA" id="ARBA00022989"/>
    </source>
</evidence>
<dbReference type="SMART" id="SM00219">
    <property type="entry name" value="TyrKc"/>
    <property type="match status" value="1"/>
</dbReference>
<dbReference type="PIRSF" id="PIRSF000615">
    <property type="entry name" value="TyrPK_CSF1-R"/>
    <property type="match status" value="1"/>
</dbReference>
<dbReference type="InterPro" id="IPR036179">
    <property type="entry name" value="Ig-like_dom_sf"/>
</dbReference>
<dbReference type="PROSITE" id="PS50011">
    <property type="entry name" value="PROTEIN_KINASE_DOM"/>
    <property type="match status" value="1"/>
</dbReference>
<dbReference type="InterPro" id="IPR013806">
    <property type="entry name" value="Kringle-like"/>
</dbReference>
<dbReference type="InterPro" id="IPR036790">
    <property type="entry name" value="Frizzled_dom_sf"/>
</dbReference>
<dbReference type="EMBL" id="OU015569">
    <property type="protein sequence ID" value="CAG5096046.1"/>
    <property type="molecule type" value="Genomic_DNA"/>
</dbReference>
<feature type="signal peptide" evidence="16">
    <location>
        <begin position="1"/>
        <end position="19"/>
    </location>
</feature>
<keyword evidence="22" id="KW-1185">Reference proteome</keyword>
<keyword evidence="11" id="KW-0325">Glycoprotein</keyword>
<comment type="caution">
    <text evidence="13">Lacks conserved residue(s) required for the propagation of feature annotation.</text>
</comment>